<gene>
    <name evidence="2" type="ORF">CKY39_00345</name>
    <name evidence="3" type="ORF">J2W25_006031</name>
</gene>
<dbReference type="OrthoDB" id="9154606at2"/>
<name>A0A1E7TWM9_9BURK</name>
<dbReference type="Proteomes" id="UP000217154">
    <property type="component" value="Chromosome"/>
</dbReference>
<reference evidence="3" key="2">
    <citation type="submission" date="2023-07" db="EMBL/GenBank/DDBJ databases">
        <title>Sorghum-associated microbial communities from plants grown in Nebraska, USA.</title>
        <authorList>
            <person name="Schachtman D."/>
        </authorList>
    </citation>
    <scope>NUCLEOTIDE SEQUENCE</scope>
    <source>
        <strain evidence="3">DS2795</strain>
    </source>
</reference>
<reference evidence="2 4" key="1">
    <citation type="submission" date="2017-09" db="EMBL/GenBank/DDBJ databases">
        <title>The diverse metabolic capabilities of V. boronicumulans make it an excellent choice for continued studies on novel biodegradation.</title>
        <authorList>
            <person name="Sun S."/>
        </authorList>
    </citation>
    <scope>NUCLEOTIDE SEQUENCE [LARGE SCALE GENOMIC DNA]</scope>
    <source>
        <strain evidence="2 4">J1</strain>
    </source>
</reference>
<evidence type="ECO:0000256" key="1">
    <source>
        <dbReference type="SAM" id="MobiDB-lite"/>
    </source>
</evidence>
<organism evidence="2 4">
    <name type="scientific">Variovorax boronicumulans</name>
    <dbReference type="NCBI Taxonomy" id="436515"/>
    <lineage>
        <taxon>Bacteria</taxon>
        <taxon>Pseudomonadati</taxon>
        <taxon>Pseudomonadota</taxon>
        <taxon>Betaproteobacteria</taxon>
        <taxon>Burkholderiales</taxon>
        <taxon>Comamonadaceae</taxon>
        <taxon>Variovorax</taxon>
    </lineage>
</organism>
<proteinExistence type="predicted"/>
<evidence type="ECO:0000313" key="2">
    <source>
        <dbReference type="EMBL" id="ATA51848.1"/>
    </source>
</evidence>
<dbReference type="AlphaFoldDB" id="A0A1E7TWM9"/>
<accession>A0A1E7TWM9</accession>
<sequence>MASTSQQQQQLQATRAAQKAADAAEKRERLKRALPATVELLQSRQADRIDDRDIDAYVDLNWLEWHGGGLRLTITGRNVCAQSAATAVA</sequence>
<evidence type="ECO:0000313" key="3">
    <source>
        <dbReference type="EMBL" id="MDP9926981.1"/>
    </source>
</evidence>
<dbReference type="RefSeq" id="WP_070061423.1">
    <property type="nucleotide sequence ID" value="NZ_BKDI01000005.1"/>
</dbReference>
<evidence type="ECO:0000313" key="4">
    <source>
        <dbReference type="Proteomes" id="UP000217154"/>
    </source>
</evidence>
<dbReference type="EMBL" id="CP023284">
    <property type="protein sequence ID" value="ATA51848.1"/>
    <property type="molecule type" value="Genomic_DNA"/>
</dbReference>
<feature type="compositionally biased region" description="Low complexity" evidence="1">
    <location>
        <begin position="1"/>
        <end position="21"/>
    </location>
</feature>
<dbReference type="KEGG" id="vbo:CKY39_00345"/>
<dbReference type="Proteomes" id="UP001244295">
    <property type="component" value="Unassembled WGS sequence"/>
</dbReference>
<dbReference type="EMBL" id="JAUSRR010000013">
    <property type="protein sequence ID" value="MDP9926981.1"/>
    <property type="molecule type" value="Genomic_DNA"/>
</dbReference>
<feature type="region of interest" description="Disordered" evidence="1">
    <location>
        <begin position="1"/>
        <end position="28"/>
    </location>
</feature>
<protein>
    <submittedName>
        <fullName evidence="2">Uncharacterized protein</fullName>
    </submittedName>
</protein>